<protein>
    <recommendedName>
        <fullName evidence="2">HP domain-containing protein</fullName>
    </recommendedName>
</protein>
<dbReference type="EMBL" id="JAODUO010000003">
    <property type="protein sequence ID" value="KAK2194002.1"/>
    <property type="molecule type" value="Genomic_DNA"/>
</dbReference>
<dbReference type="SMART" id="SM00262">
    <property type="entry name" value="GEL"/>
    <property type="match status" value="4"/>
</dbReference>
<dbReference type="GO" id="GO:0051014">
    <property type="term" value="P:actin filament severing"/>
    <property type="evidence" value="ECO:0007669"/>
    <property type="project" value="TreeGrafter"/>
</dbReference>
<evidence type="ECO:0000259" key="2">
    <source>
        <dbReference type="PROSITE" id="PS51089"/>
    </source>
</evidence>
<evidence type="ECO:0000313" key="3">
    <source>
        <dbReference type="EMBL" id="KAK2194002.1"/>
    </source>
</evidence>
<dbReference type="SUPFAM" id="SSF55753">
    <property type="entry name" value="Actin depolymerizing proteins"/>
    <property type="match status" value="5"/>
</dbReference>
<dbReference type="Gene3D" id="3.40.20.10">
    <property type="entry name" value="Severin"/>
    <property type="match status" value="5"/>
</dbReference>
<dbReference type="GO" id="GO:0051015">
    <property type="term" value="F:actin filament binding"/>
    <property type="evidence" value="ECO:0007669"/>
    <property type="project" value="InterPro"/>
</dbReference>
<evidence type="ECO:0000313" key="4">
    <source>
        <dbReference type="Proteomes" id="UP001209878"/>
    </source>
</evidence>
<dbReference type="SMART" id="SM00153">
    <property type="entry name" value="VHP"/>
    <property type="match status" value="1"/>
</dbReference>
<reference evidence="3" key="1">
    <citation type="journal article" date="2023" name="Mol. Biol. Evol.">
        <title>Third-Generation Sequencing Reveals the Adaptive Role of the Epigenome in Three Deep-Sea Polychaetes.</title>
        <authorList>
            <person name="Perez M."/>
            <person name="Aroh O."/>
            <person name="Sun Y."/>
            <person name="Lan Y."/>
            <person name="Juniper S.K."/>
            <person name="Young C.R."/>
            <person name="Angers B."/>
            <person name="Qian P.Y."/>
        </authorList>
    </citation>
    <scope>NUCLEOTIDE SEQUENCE</scope>
    <source>
        <strain evidence="3">R07B-5</strain>
    </source>
</reference>
<dbReference type="GO" id="GO:0005546">
    <property type="term" value="F:phosphatidylinositol-4,5-bisphosphate binding"/>
    <property type="evidence" value="ECO:0007669"/>
    <property type="project" value="TreeGrafter"/>
</dbReference>
<sequence>MNEVNSLVVLCRSPSLPVASLVEPCVRSINSGDCFLLVTPERLYVWIGEYANVMEKAKANELSTYIYQKKDLGCKLSSLPDVIYEDKQHMVAGQKFWDLLGGKAEYKDPGPPEEDEVYEECQEEMTRVYLVQQEQLVSVPEYSGVPLRHAMLNTKQVLVFDFGSEMYVWTGKQVPFAQRKVGLRLAQELWDKGYDYTDCEVNPFSPLHKEGEEGGYPVKADSRPDWALLGKVNQNMETIAFKEKFIDWPDSARLIKVKGQETNGNGKSTETPPVELTSCDVKVMLPLNTSPVTLLLEGSHVGRGNTWVEMHEGLRREFEIDTLSVDMWHVLEYEQYQMEPPSYGQLHDNDTYVIRWHYRITQSGMRDLKGQAVNRQTRTGRERCAYFFWQGKASSVTEKGASALMTVELDEERGPQVRVVQGKEPPCFINLFNDTVMIVHFGKREDADTNTTGKYRLYIVRNELPTEAYLMEVVCACSSLRSRASFLLLNVQTGWLGVWHGAKSPEAIQARALELAHRLEENCPAEVGLHPDALIGVKEMQEGKEGSEFWAALDTSDRSVYDSLLSDSASQDVTPRLFHMCSVSGVFEAKEILNSCHNPEGYSPFPFQQSDLYSVSQPGLFLLDTQYAVYVWSGWWPTQTKDEENVKTGSAEARFNIDRKCTLETTIHYCKEKNKSSPPPAYLVYAGLEPLSFTNMFPAWEVDESVTEINLAEGRKKDEMVVIEDLLAKLTCTKYPWVELQERPLPEGVDPLKLEFYLVDNEFEEVLGMTRTEFYDMPAWKQGNLKKEIGLF</sequence>
<accession>A0AAD9PFT2</accession>
<comment type="caution">
    <text evidence="3">The sequence shown here is derived from an EMBL/GenBank/DDBJ whole genome shotgun (WGS) entry which is preliminary data.</text>
</comment>
<dbReference type="InterPro" id="IPR036886">
    <property type="entry name" value="Villin_headpiece_dom_sf"/>
</dbReference>
<dbReference type="PANTHER" id="PTHR11977">
    <property type="entry name" value="VILLIN"/>
    <property type="match status" value="1"/>
</dbReference>
<dbReference type="InterPro" id="IPR007122">
    <property type="entry name" value="Villin/Gelsolin"/>
</dbReference>
<organism evidence="3 4">
    <name type="scientific">Ridgeia piscesae</name>
    <name type="common">Tubeworm</name>
    <dbReference type="NCBI Taxonomy" id="27915"/>
    <lineage>
        <taxon>Eukaryota</taxon>
        <taxon>Metazoa</taxon>
        <taxon>Spiralia</taxon>
        <taxon>Lophotrochozoa</taxon>
        <taxon>Annelida</taxon>
        <taxon>Polychaeta</taxon>
        <taxon>Sedentaria</taxon>
        <taxon>Canalipalpata</taxon>
        <taxon>Sabellida</taxon>
        <taxon>Siboglinidae</taxon>
        <taxon>Ridgeia</taxon>
    </lineage>
</organism>
<dbReference type="InterPro" id="IPR029006">
    <property type="entry name" value="ADF-H/Gelsolin-like_dom_sf"/>
</dbReference>
<gene>
    <name evidence="3" type="ORF">NP493_3g01058</name>
</gene>
<dbReference type="InterPro" id="IPR007123">
    <property type="entry name" value="Gelsolin-like_dom"/>
</dbReference>
<name>A0AAD9PFT2_RIDPI</name>
<dbReference type="Pfam" id="PF00626">
    <property type="entry name" value="Gelsolin"/>
    <property type="match status" value="2"/>
</dbReference>
<dbReference type="GO" id="GO:0005737">
    <property type="term" value="C:cytoplasm"/>
    <property type="evidence" value="ECO:0007669"/>
    <property type="project" value="TreeGrafter"/>
</dbReference>
<dbReference type="Pfam" id="PF02209">
    <property type="entry name" value="VHP"/>
    <property type="match status" value="1"/>
</dbReference>
<dbReference type="Proteomes" id="UP001209878">
    <property type="component" value="Unassembled WGS sequence"/>
</dbReference>
<feature type="domain" description="HP" evidence="2">
    <location>
        <begin position="729"/>
        <end position="792"/>
    </location>
</feature>
<dbReference type="InterPro" id="IPR003128">
    <property type="entry name" value="Villin_headpiece"/>
</dbReference>
<dbReference type="CDD" id="cd11293">
    <property type="entry name" value="gelsolin_S4_like"/>
    <property type="match status" value="1"/>
</dbReference>
<keyword evidence="4" id="KW-1185">Reference proteome</keyword>
<dbReference type="SUPFAM" id="SSF47050">
    <property type="entry name" value="VHP, Villin headpiece domain"/>
    <property type="match status" value="1"/>
</dbReference>
<dbReference type="AlphaFoldDB" id="A0AAD9PFT2"/>
<comment type="similarity">
    <text evidence="1">Belongs to the villin/gelsolin family.</text>
</comment>
<dbReference type="PANTHER" id="PTHR11977:SF45">
    <property type="entry name" value="SUPERVILLIN"/>
    <property type="match status" value="1"/>
</dbReference>
<dbReference type="GO" id="GO:0008154">
    <property type="term" value="P:actin polymerization or depolymerization"/>
    <property type="evidence" value="ECO:0007669"/>
    <property type="project" value="TreeGrafter"/>
</dbReference>
<dbReference type="Gene3D" id="1.10.950.10">
    <property type="entry name" value="Villin headpiece domain"/>
    <property type="match status" value="1"/>
</dbReference>
<dbReference type="PROSITE" id="PS51089">
    <property type="entry name" value="HP"/>
    <property type="match status" value="1"/>
</dbReference>
<dbReference type="GO" id="GO:0051016">
    <property type="term" value="P:barbed-end actin filament capping"/>
    <property type="evidence" value="ECO:0007669"/>
    <property type="project" value="TreeGrafter"/>
</dbReference>
<evidence type="ECO:0000256" key="1">
    <source>
        <dbReference type="ARBA" id="ARBA00008418"/>
    </source>
</evidence>
<proteinExistence type="inferred from homology"/>
<dbReference type="GO" id="GO:0015629">
    <property type="term" value="C:actin cytoskeleton"/>
    <property type="evidence" value="ECO:0007669"/>
    <property type="project" value="TreeGrafter"/>
</dbReference>